<evidence type="ECO:0000256" key="5">
    <source>
        <dbReference type="ARBA" id="ARBA00023136"/>
    </source>
</evidence>
<dbReference type="GO" id="GO:0005886">
    <property type="term" value="C:plasma membrane"/>
    <property type="evidence" value="ECO:0007669"/>
    <property type="project" value="UniProtKB-SubCell"/>
</dbReference>
<evidence type="ECO:0000256" key="2">
    <source>
        <dbReference type="ARBA" id="ARBA00022475"/>
    </source>
</evidence>
<accession>A0A1H3TQH1</accession>
<comment type="subcellular location">
    <subcellularLocation>
        <location evidence="1">Cell membrane</location>
        <topology evidence="1">Multi-pass membrane protein</topology>
    </subcellularLocation>
</comment>
<dbReference type="PANTHER" id="PTHR30572:SF9">
    <property type="entry name" value="ABC TRANSPORTER PERMEASE PROTEIN"/>
    <property type="match status" value="1"/>
</dbReference>
<protein>
    <submittedName>
        <fullName evidence="8">Putative ABC transport system permease protein</fullName>
    </submittedName>
</protein>
<dbReference type="EMBL" id="FNPI01000015">
    <property type="protein sequence ID" value="SDZ51895.1"/>
    <property type="molecule type" value="Genomic_DNA"/>
</dbReference>
<keyword evidence="3 6" id="KW-0812">Transmembrane</keyword>
<proteinExistence type="predicted"/>
<evidence type="ECO:0000256" key="4">
    <source>
        <dbReference type="ARBA" id="ARBA00022989"/>
    </source>
</evidence>
<dbReference type="InterPro" id="IPR050250">
    <property type="entry name" value="Macrolide_Exporter_MacB"/>
</dbReference>
<dbReference type="InterPro" id="IPR003838">
    <property type="entry name" value="ABC3_permease_C"/>
</dbReference>
<reference evidence="9" key="1">
    <citation type="submission" date="2016-10" db="EMBL/GenBank/DDBJ databases">
        <authorList>
            <person name="Varghese N."/>
            <person name="Submissions S."/>
        </authorList>
    </citation>
    <scope>NUCLEOTIDE SEQUENCE [LARGE SCALE GENOMIC DNA]</scope>
    <source>
        <strain evidence="9">SP</strain>
    </source>
</reference>
<dbReference type="AlphaFoldDB" id="A0A1H3TQH1"/>
<keyword evidence="5 6" id="KW-0472">Membrane</keyword>
<feature type="transmembrane region" description="Helical" evidence="6">
    <location>
        <begin position="434"/>
        <end position="455"/>
    </location>
</feature>
<dbReference type="Proteomes" id="UP000198935">
    <property type="component" value="Unassembled WGS sequence"/>
</dbReference>
<dbReference type="PANTHER" id="PTHR30572">
    <property type="entry name" value="MEMBRANE COMPONENT OF TRANSPORTER-RELATED"/>
    <property type="match status" value="1"/>
</dbReference>
<dbReference type="STRING" id="1503961.SAMN05421736_115123"/>
<feature type="transmembrane region" description="Helical" evidence="6">
    <location>
        <begin position="311"/>
        <end position="331"/>
    </location>
</feature>
<keyword evidence="9" id="KW-1185">Reference proteome</keyword>
<keyword evidence="2" id="KW-1003">Cell membrane</keyword>
<dbReference type="GO" id="GO:0022857">
    <property type="term" value="F:transmembrane transporter activity"/>
    <property type="evidence" value="ECO:0007669"/>
    <property type="project" value="TreeGrafter"/>
</dbReference>
<name>A0A1H3TQH1_9BACI</name>
<evidence type="ECO:0000256" key="1">
    <source>
        <dbReference type="ARBA" id="ARBA00004651"/>
    </source>
</evidence>
<evidence type="ECO:0000313" key="9">
    <source>
        <dbReference type="Proteomes" id="UP000198935"/>
    </source>
</evidence>
<dbReference type="Pfam" id="PF02687">
    <property type="entry name" value="FtsX"/>
    <property type="match status" value="1"/>
</dbReference>
<feature type="transmembrane region" description="Helical" evidence="6">
    <location>
        <begin position="20"/>
        <end position="38"/>
    </location>
</feature>
<evidence type="ECO:0000256" key="6">
    <source>
        <dbReference type="SAM" id="Phobius"/>
    </source>
</evidence>
<organism evidence="8 9">
    <name type="scientific">Evansella caseinilytica</name>
    <dbReference type="NCBI Taxonomy" id="1503961"/>
    <lineage>
        <taxon>Bacteria</taxon>
        <taxon>Bacillati</taxon>
        <taxon>Bacillota</taxon>
        <taxon>Bacilli</taxon>
        <taxon>Bacillales</taxon>
        <taxon>Bacillaceae</taxon>
        <taxon>Evansella</taxon>
    </lineage>
</organism>
<sequence length="470" mass="51126">MYIFTNAVKNIVRNKGRNSLMAIIVFAIILTTAVSIIINTTTSAIITDYKSRFGAEVSIGADFEKLQTEEGVRNYKELTPQQQIAFGESDLLQSTNFSAKIDISPRNLSSLGESEMDNLINDFLSGATRADGTKNPETVPIKGQIIATDNPEANSDFKSGTRKITSGEMYKNLNECIVSEQYASLNNISVGDTIEVDSYYKNEPMTHSLTVTGIYMDNTMLGSNLDELSPMENRNNEILTSFETVVGMEMFDEYGKVSAQYFLKDPTLLPAFEKELREKGLTDYYEVTTDEAGYKKIVGPVEGLAKVTNTFLIVVLILGALILILLSTLAIRERKYEIGVLRAMGMTKGKVAFGLLTEMLVITGVCLCLGLSVGIAASQPVADSLLANQIELAQDSNTDGGVPASGRTGVGEAVFTSSNEKPLSELQVNLSLEAIFQIILIAFSLAGIASAAGILHTTKYEPIKILMERN</sequence>
<feature type="domain" description="ABC3 transporter permease C-terminal" evidence="7">
    <location>
        <begin position="310"/>
        <end position="462"/>
    </location>
</feature>
<evidence type="ECO:0000256" key="3">
    <source>
        <dbReference type="ARBA" id="ARBA00022692"/>
    </source>
</evidence>
<keyword evidence="4 6" id="KW-1133">Transmembrane helix</keyword>
<evidence type="ECO:0000313" key="8">
    <source>
        <dbReference type="EMBL" id="SDZ51895.1"/>
    </source>
</evidence>
<feature type="transmembrane region" description="Helical" evidence="6">
    <location>
        <begin position="352"/>
        <end position="377"/>
    </location>
</feature>
<gene>
    <name evidence="8" type="ORF">SAMN05421736_115123</name>
</gene>
<evidence type="ECO:0000259" key="7">
    <source>
        <dbReference type="Pfam" id="PF02687"/>
    </source>
</evidence>
<dbReference type="OrthoDB" id="9812886at2"/>